<evidence type="ECO:0000259" key="1">
    <source>
        <dbReference type="PROSITE" id="PS51186"/>
    </source>
</evidence>
<dbReference type="EMBL" id="JACORU010000014">
    <property type="protein sequence ID" value="MBC5768052.1"/>
    <property type="molecule type" value="Genomic_DNA"/>
</dbReference>
<organism evidence="2 3">
    <name type="scientific">Ramlibacter albus</name>
    <dbReference type="NCBI Taxonomy" id="2079448"/>
    <lineage>
        <taxon>Bacteria</taxon>
        <taxon>Pseudomonadati</taxon>
        <taxon>Pseudomonadota</taxon>
        <taxon>Betaproteobacteria</taxon>
        <taxon>Burkholderiales</taxon>
        <taxon>Comamonadaceae</taxon>
        <taxon>Ramlibacter</taxon>
    </lineage>
</organism>
<dbReference type="InterPro" id="IPR016181">
    <property type="entry name" value="Acyl_CoA_acyltransferase"/>
</dbReference>
<proteinExistence type="predicted"/>
<evidence type="ECO:0000313" key="3">
    <source>
        <dbReference type="Proteomes" id="UP000596827"/>
    </source>
</evidence>
<feature type="domain" description="N-acetyltransferase" evidence="1">
    <location>
        <begin position="1"/>
        <end position="123"/>
    </location>
</feature>
<dbReference type="CDD" id="cd04301">
    <property type="entry name" value="NAT_SF"/>
    <property type="match status" value="1"/>
</dbReference>
<dbReference type="Gene3D" id="3.40.630.30">
    <property type="match status" value="1"/>
</dbReference>
<gene>
    <name evidence="2" type="ORF">H8R02_26545</name>
</gene>
<protein>
    <submittedName>
        <fullName evidence="2">GNAT family N-acetyltransferase</fullName>
    </submittedName>
</protein>
<reference evidence="2" key="1">
    <citation type="submission" date="2020-08" db="EMBL/GenBank/DDBJ databases">
        <title>Ramlibacter sp. GTP1 16S ribosomal RNA gene genome sequencing and assembly.</title>
        <authorList>
            <person name="Kang M."/>
        </authorList>
    </citation>
    <scope>NUCLEOTIDE SEQUENCE</scope>
    <source>
        <strain evidence="2">GTP1</strain>
    </source>
</reference>
<dbReference type="SUPFAM" id="SSF55729">
    <property type="entry name" value="Acyl-CoA N-acyltransferases (Nat)"/>
    <property type="match status" value="1"/>
</dbReference>
<dbReference type="Proteomes" id="UP000596827">
    <property type="component" value="Unassembled WGS sequence"/>
</dbReference>
<evidence type="ECO:0000313" key="2">
    <source>
        <dbReference type="EMBL" id="MBC5768052.1"/>
    </source>
</evidence>
<dbReference type="Pfam" id="PF13508">
    <property type="entry name" value="Acetyltransf_7"/>
    <property type="match status" value="1"/>
</dbReference>
<dbReference type="GO" id="GO:0016747">
    <property type="term" value="F:acyltransferase activity, transferring groups other than amino-acyl groups"/>
    <property type="evidence" value="ECO:0007669"/>
    <property type="project" value="InterPro"/>
</dbReference>
<dbReference type="InterPro" id="IPR052523">
    <property type="entry name" value="Trichothecene_AcTrans"/>
</dbReference>
<dbReference type="InterPro" id="IPR000182">
    <property type="entry name" value="GNAT_dom"/>
</dbReference>
<keyword evidence="3" id="KW-1185">Reference proteome</keyword>
<dbReference type="PANTHER" id="PTHR42791:SF1">
    <property type="entry name" value="N-ACETYLTRANSFERASE DOMAIN-CONTAINING PROTEIN"/>
    <property type="match status" value="1"/>
</dbReference>
<dbReference type="PROSITE" id="PS51186">
    <property type="entry name" value="GNAT"/>
    <property type="match status" value="1"/>
</dbReference>
<dbReference type="PANTHER" id="PTHR42791">
    <property type="entry name" value="GNAT FAMILY ACETYLTRANSFERASE"/>
    <property type="match status" value="1"/>
</dbReference>
<accession>A0A923S8F8</accession>
<comment type="caution">
    <text evidence="2">The sequence shown here is derived from an EMBL/GenBank/DDBJ whole genome shotgun (WGS) entry which is preliminary data.</text>
</comment>
<dbReference type="AlphaFoldDB" id="A0A923S8F8"/>
<sequence length="123" mass="14215">MRESLERAGRFDPERARNRFLDAFSPDATHEIVANGERAGFYVLKWKGASLWLDHLYLKAQWQGRGIGAQVLRHVFARADELQVDVGVGALRGSPANRFYARHGFELVEQVDVDNYYVRRPRR</sequence>
<name>A0A923S8F8_9BURK</name>